<feature type="domain" description="PAC" evidence="8">
    <location>
        <begin position="463"/>
        <end position="515"/>
    </location>
</feature>
<keyword evidence="4" id="KW-0808">Transferase</keyword>
<dbReference type="InterPro" id="IPR013655">
    <property type="entry name" value="PAS_fold_3"/>
</dbReference>
<dbReference type="Gene3D" id="3.30.565.10">
    <property type="entry name" value="Histidine kinase-like ATPase, C-terminal domain"/>
    <property type="match status" value="1"/>
</dbReference>
<dbReference type="InterPro" id="IPR036890">
    <property type="entry name" value="HATPase_C_sf"/>
</dbReference>
<proteinExistence type="predicted"/>
<evidence type="ECO:0000313" key="10">
    <source>
        <dbReference type="Proteomes" id="UP001200145"/>
    </source>
</evidence>
<dbReference type="InterPro" id="IPR001610">
    <property type="entry name" value="PAC"/>
</dbReference>
<dbReference type="PANTHER" id="PTHR43304">
    <property type="entry name" value="PHYTOCHROME-LIKE PROTEIN CPH1"/>
    <property type="match status" value="1"/>
</dbReference>
<keyword evidence="3" id="KW-0597">Phosphoprotein</keyword>
<dbReference type="InterPro" id="IPR052162">
    <property type="entry name" value="Sensor_kinase/Photoreceptor"/>
</dbReference>
<dbReference type="PANTHER" id="PTHR43304:SF1">
    <property type="entry name" value="PAC DOMAIN-CONTAINING PROTEIN"/>
    <property type="match status" value="1"/>
</dbReference>
<dbReference type="InterPro" id="IPR013656">
    <property type="entry name" value="PAS_4"/>
</dbReference>
<dbReference type="SMART" id="SM00091">
    <property type="entry name" value="PAS"/>
    <property type="match status" value="4"/>
</dbReference>
<feature type="domain" description="PAC" evidence="8">
    <location>
        <begin position="75"/>
        <end position="130"/>
    </location>
</feature>
<dbReference type="Pfam" id="PF02518">
    <property type="entry name" value="HATPase_c"/>
    <property type="match status" value="1"/>
</dbReference>
<dbReference type="Pfam" id="PF08448">
    <property type="entry name" value="PAS_4"/>
    <property type="match status" value="2"/>
</dbReference>
<dbReference type="PROSITE" id="PS50109">
    <property type="entry name" value="HIS_KIN"/>
    <property type="match status" value="1"/>
</dbReference>
<dbReference type="InterPro" id="IPR036097">
    <property type="entry name" value="HisK_dim/P_sf"/>
</dbReference>
<evidence type="ECO:0000259" key="8">
    <source>
        <dbReference type="PROSITE" id="PS50113"/>
    </source>
</evidence>
<protein>
    <recommendedName>
        <fullName evidence="2">histidine kinase</fullName>
        <ecNumber evidence="2">2.7.13.3</ecNumber>
    </recommendedName>
</protein>
<dbReference type="SUPFAM" id="SSF55785">
    <property type="entry name" value="PYP-like sensor domain (PAS domain)"/>
    <property type="match status" value="4"/>
</dbReference>
<dbReference type="Gene3D" id="1.10.287.130">
    <property type="match status" value="1"/>
</dbReference>
<dbReference type="EC" id="2.7.13.3" evidence="2"/>
<evidence type="ECO:0000259" key="7">
    <source>
        <dbReference type="PROSITE" id="PS50112"/>
    </source>
</evidence>
<organism evidence="9 10">
    <name type="scientific">Flavihumibacter fluminis</name>
    <dbReference type="NCBI Taxonomy" id="2909236"/>
    <lineage>
        <taxon>Bacteria</taxon>
        <taxon>Pseudomonadati</taxon>
        <taxon>Bacteroidota</taxon>
        <taxon>Chitinophagia</taxon>
        <taxon>Chitinophagales</taxon>
        <taxon>Chitinophagaceae</taxon>
        <taxon>Flavihumibacter</taxon>
    </lineage>
</organism>
<sequence length="778" mass="89828">MKRGFSEIAKQAPVGLCTLIGEEFIVEMANEAYLEMADKTEEEVLNKRLFEVIPEIRELVEPVFFNVYHTGIPFTATDYRVVLNRSGKPQTAYFNLIYQPLRNEESNIVGIIVIAIEVTDLVVSRKKLEQREQNFRQMVMDSPIAMTILRGRDLRIEMANELMLTRFWRRTAAEVNGRPLLEVFPELKGQRFPDLLLNVLESGQVCRDKEAEAIIDAQDGRKVFYMDFEYAPLMEDSEEGVTGVMVSAYDVTETVLAKRAAKEAEERLKLAIESTGMGTYEVDLLSNEMTHSRSFLQIFGMNPDLPVDRKELVSRIHPDDLEIRRKAHERSLKTGVLTYEFRLNRGDNEWHWIKAWGRVLFDESGKPIRLTGTILDTTDEKLTLLALRSSEKRFRTLADTLPAMVWISDPEGNLYYYNRSVHEYSGFTPEELARVGWLEIVHPEDREENVAKWMHCIQTQEPFLFEHRFRRHDGAYRWQLSRAVPQYNENGQVEMWVGSSTDIHEHKIFADELEEQVIQRTQELINSNEALLKSNTELAQFAYVASHDLQEPLRKIQTFVTMVSDLERTRISEKGAEILQRLRSTAERMQQLVIDLLSYSRVNKMENHFAKTDLNYLVHSILQQLEERIDHLRIKLQLDTLPVIWAVPFQMEQLFTNLLSNAIKFSDPSKSSKIEVRYQHLPAGTEKSALLNETWDYHKIEIADNGIGFDNEYKEKIFQVFQRLHGKDIFPGTGIGLAICKKIIDNHQGLISANGAIGEGALFTIYIPDFSPEGLSNI</sequence>
<feature type="domain" description="PAS" evidence="7">
    <location>
        <begin position="390"/>
        <end position="448"/>
    </location>
</feature>
<comment type="catalytic activity">
    <reaction evidence="1">
        <text>ATP + protein L-histidine = ADP + protein N-phospho-L-histidine.</text>
        <dbReference type="EC" id="2.7.13.3"/>
    </reaction>
</comment>
<dbReference type="InterPro" id="IPR003661">
    <property type="entry name" value="HisK_dim/P_dom"/>
</dbReference>
<evidence type="ECO:0000256" key="4">
    <source>
        <dbReference type="ARBA" id="ARBA00022679"/>
    </source>
</evidence>
<evidence type="ECO:0000256" key="1">
    <source>
        <dbReference type="ARBA" id="ARBA00000085"/>
    </source>
</evidence>
<dbReference type="CDD" id="cd00130">
    <property type="entry name" value="PAS"/>
    <property type="match status" value="3"/>
</dbReference>
<dbReference type="SMART" id="SM00388">
    <property type="entry name" value="HisKA"/>
    <property type="match status" value="1"/>
</dbReference>
<feature type="domain" description="PAC" evidence="8">
    <location>
        <begin position="337"/>
        <end position="389"/>
    </location>
</feature>
<evidence type="ECO:0000256" key="2">
    <source>
        <dbReference type="ARBA" id="ARBA00012438"/>
    </source>
</evidence>
<evidence type="ECO:0000256" key="3">
    <source>
        <dbReference type="ARBA" id="ARBA00022553"/>
    </source>
</evidence>
<dbReference type="Gene3D" id="2.10.70.100">
    <property type="match status" value="1"/>
</dbReference>
<dbReference type="SUPFAM" id="SSF55874">
    <property type="entry name" value="ATPase domain of HSP90 chaperone/DNA topoisomerase II/histidine kinase"/>
    <property type="match status" value="1"/>
</dbReference>
<dbReference type="EMBL" id="JAKEVY010000002">
    <property type="protein sequence ID" value="MCF1715020.1"/>
    <property type="molecule type" value="Genomic_DNA"/>
</dbReference>
<dbReference type="InterPro" id="IPR004358">
    <property type="entry name" value="Sig_transdc_His_kin-like_C"/>
</dbReference>
<comment type="caution">
    <text evidence="9">The sequence shown here is derived from an EMBL/GenBank/DDBJ whole genome shotgun (WGS) entry which is preliminary data.</text>
</comment>
<dbReference type="InterPro" id="IPR035965">
    <property type="entry name" value="PAS-like_dom_sf"/>
</dbReference>
<dbReference type="RefSeq" id="WP_234865970.1">
    <property type="nucleotide sequence ID" value="NZ_JAKEVY010000002.1"/>
</dbReference>
<dbReference type="SMART" id="SM00387">
    <property type="entry name" value="HATPase_c"/>
    <property type="match status" value="1"/>
</dbReference>
<dbReference type="SMART" id="SM00086">
    <property type="entry name" value="PAC"/>
    <property type="match status" value="3"/>
</dbReference>
<dbReference type="Gene3D" id="3.30.450.20">
    <property type="entry name" value="PAS domain"/>
    <property type="match status" value="4"/>
</dbReference>
<evidence type="ECO:0000256" key="5">
    <source>
        <dbReference type="ARBA" id="ARBA00022777"/>
    </source>
</evidence>
<dbReference type="Pfam" id="PF00512">
    <property type="entry name" value="HisKA"/>
    <property type="match status" value="1"/>
</dbReference>
<dbReference type="Proteomes" id="UP001200145">
    <property type="component" value="Unassembled WGS sequence"/>
</dbReference>
<accession>A0ABS9BIF8</accession>
<dbReference type="InterPro" id="IPR000014">
    <property type="entry name" value="PAS"/>
</dbReference>
<dbReference type="PROSITE" id="PS50113">
    <property type="entry name" value="PAC"/>
    <property type="match status" value="3"/>
</dbReference>
<dbReference type="PRINTS" id="PR00344">
    <property type="entry name" value="BCTRLSENSOR"/>
</dbReference>
<evidence type="ECO:0000259" key="6">
    <source>
        <dbReference type="PROSITE" id="PS50109"/>
    </source>
</evidence>
<reference evidence="9 10" key="1">
    <citation type="submission" date="2022-01" db="EMBL/GenBank/DDBJ databases">
        <title>Flavihumibacter sp. nov., isolated from sediment of a river.</title>
        <authorList>
            <person name="Liu H."/>
        </authorList>
    </citation>
    <scope>NUCLEOTIDE SEQUENCE [LARGE SCALE GENOMIC DNA]</scope>
    <source>
        <strain evidence="9 10">RY-1</strain>
    </source>
</reference>
<dbReference type="InterPro" id="IPR000700">
    <property type="entry name" value="PAS-assoc_C"/>
</dbReference>
<evidence type="ECO:0000313" key="9">
    <source>
        <dbReference type="EMBL" id="MCF1715020.1"/>
    </source>
</evidence>
<dbReference type="InterPro" id="IPR005467">
    <property type="entry name" value="His_kinase_dom"/>
</dbReference>
<gene>
    <name evidence="9" type="ORF">L0U88_10320</name>
</gene>
<dbReference type="SUPFAM" id="SSF47384">
    <property type="entry name" value="Homodimeric domain of signal transducing histidine kinase"/>
    <property type="match status" value="1"/>
</dbReference>
<dbReference type="PROSITE" id="PS50112">
    <property type="entry name" value="PAS"/>
    <property type="match status" value="2"/>
</dbReference>
<feature type="domain" description="Histidine kinase" evidence="6">
    <location>
        <begin position="544"/>
        <end position="771"/>
    </location>
</feature>
<name>A0ABS9BIF8_9BACT</name>
<feature type="domain" description="PAS" evidence="7">
    <location>
        <begin position="264"/>
        <end position="335"/>
    </location>
</feature>
<dbReference type="NCBIfam" id="TIGR00229">
    <property type="entry name" value="sensory_box"/>
    <property type="match status" value="2"/>
</dbReference>
<dbReference type="Pfam" id="PF08447">
    <property type="entry name" value="PAS_3"/>
    <property type="match status" value="2"/>
</dbReference>
<dbReference type="InterPro" id="IPR003594">
    <property type="entry name" value="HATPase_dom"/>
</dbReference>
<keyword evidence="5" id="KW-0418">Kinase</keyword>
<keyword evidence="10" id="KW-1185">Reference proteome</keyword>
<dbReference type="CDD" id="cd00082">
    <property type="entry name" value="HisKA"/>
    <property type="match status" value="1"/>
</dbReference>